<protein>
    <recommendedName>
        <fullName evidence="1">Hermes trasposase DNA-binding domain-containing protein</fullName>
    </recommendedName>
</protein>
<evidence type="ECO:0000313" key="2">
    <source>
        <dbReference type="EMBL" id="CAF1214908.1"/>
    </source>
</evidence>
<sequence>MGTRQLFPSCPVLSEACVKHPNHLIGVVAGVRVNRLYIKFREMSSTNSTKSTLSKAKIQVLVTSNDPSISFKKPTGVYHQNIVQDYIICLQYRIILKWISENGTRVMSHHNCLKNKPITTTPSRQRTISSYCQQPSSSKECSLFQKRITEACVEYCVVDGRSFGSVAGTGFMNLAKQLINAGATLGTSVSVSELLSHPSTISMEFLFQLKMYIQNQLLSFYSSIGIHYGGLSLHYIDTQSHLRVFTLACQAYDYETQHAINICSFVNKILEEFGLYLNGDIFIVTDNENKMKCDFKDDVKRIGCSAHYINKVLQHAFTYDDIQCDAAQLLFKLARAIVTKVRQCRKQSLLSTCLQNYCDTRFNSIYLMFDSFLKVYFKLPTILNDEQKSNYLKIEYDDLVSICL</sequence>
<dbReference type="InterPro" id="IPR018473">
    <property type="entry name" value="Hermes_transposase_DNA-db"/>
</dbReference>
<dbReference type="InterPro" id="IPR052717">
    <property type="entry name" value="Vacuolar_transposase_reg"/>
</dbReference>
<dbReference type="PANTHER" id="PTHR46169">
    <property type="entry name" value="DNA REPLICATION-RELATED ELEMENT FACTOR, ISOFORM A"/>
    <property type="match status" value="1"/>
</dbReference>
<dbReference type="InterPro" id="IPR012337">
    <property type="entry name" value="RNaseH-like_sf"/>
</dbReference>
<dbReference type="Gene3D" id="1.10.10.1070">
    <property type="entry name" value="Zinc finger, BED domain-containing"/>
    <property type="match status" value="1"/>
</dbReference>
<feature type="domain" description="Hermes trasposase DNA-binding" evidence="1">
    <location>
        <begin position="146"/>
        <end position="200"/>
    </location>
</feature>
<gene>
    <name evidence="2" type="ORF">SEV965_LOCUS21869</name>
</gene>
<dbReference type="GO" id="GO:0005634">
    <property type="term" value="C:nucleus"/>
    <property type="evidence" value="ECO:0007669"/>
    <property type="project" value="TreeGrafter"/>
</dbReference>
<dbReference type="EMBL" id="CAJNOU010001510">
    <property type="protein sequence ID" value="CAF1214908.1"/>
    <property type="molecule type" value="Genomic_DNA"/>
</dbReference>
<dbReference type="SUPFAM" id="SSF53098">
    <property type="entry name" value="Ribonuclease H-like"/>
    <property type="match status" value="1"/>
</dbReference>
<dbReference type="Proteomes" id="UP000663889">
    <property type="component" value="Unassembled WGS sequence"/>
</dbReference>
<name>A0A814XP25_9BILA</name>
<evidence type="ECO:0000259" key="1">
    <source>
        <dbReference type="Pfam" id="PF10683"/>
    </source>
</evidence>
<dbReference type="Pfam" id="PF10683">
    <property type="entry name" value="DBD_Tnp_Hermes"/>
    <property type="match status" value="1"/>
</dbReference>
<dbReference type="GO" id="GO:0006357">
    <property type="term" value="P:regulation of transcription by RNA polymerase II"/>
    <property type="evidence" value="ECO:0007669"/>
    <property type="project" value="TreeGrafter"/>
</dbReference>
<dbReference type="SUPFAM" id="SSF140996">
    <property type="entry name" value="Hermes dimerisation domain"/>
    <property type="match status" value="1"/>
</dbReference>
<dbReference type="AlphaFoldDB" id="A0A814XP25"/>
<dbReference type="PANTHER" id="PTHR46169:SF17">
    <property type="entry name" value="HAT C-TERMINAL DIMERISATION DOMAIN-CONTAINING PROTEIN"/>
    <property type="match status" value="1"/>
</dbReference>
<comment type="caution">
    <text evidence="2">The sequence shown here is derived from an EMBL/GenBank/DDBJ whole genome shotgun (WGS) entry which is preliminary data.</text>
</comment>
<proteinExistence type="predicted"/>
<organism evidence="2 3">
    <name type="scientific">Rotaria sordida</name>
    <dbReference type="NCBI Taxonomy" id="392033"/>
    <lineage>
        <taxon>Eukaryota</taxon>
        <taxon>Metazoa</taxon>
        <taxon>Spiralia</taxon>
        <taxon>Gnathifera</taxon>
        <taxon>Rotifera</taxon>
        <taxon>Eurotatoria</taxon>
        <taxon>Bdelloidea</taxon>
        <taxon>Philodinida</taxon>
        <taxon>Philodinidae</taxon>
        <taxon>Rotaria</taxon>
    </lineage>
</organism>
<reference evidence="2" key="1">
    <citation type="submission" date="2021-02" db="EMBL/GenBank/DDBJ databases">
        <authorList>
            <person name="Nowell W R."/>
        </authorList>
    </citation>
    <scope>NUCLEOTIDE SEQUENCE</scope>
</reference>
<evidence type="ECO:0000313" key="3">
    <source>
        <dbReference type="Proteomes" id="UP000663889"/>
    </source>
</evidence>
<accession>A0A814XP25</accession>